<organism evidence="1 2">
    <name type="scientific">Vallitalea pronyensis</name>
    <dbReference type="NCBI Taxonomy" id="1348613"/>
    <lineage>
        <taxon>Bacteria</taxon>
        <taxon>Bacillati</taxon>
        <taxon>Bacillota</taxon>
        <taxon>Clostridia</taxon>
        <taxon>Lachnospirales</taxon>
        <taxon>Vallitaleaceae</taxon>
        <taxon>Vallitalea</taxon>
    </lineage>
</organism>
<name>A0A8J8SFV3_9FIRM</name>
<dbReference type="RefSeq" id="WP_212697097.1">
    <property type="nucleotide sequence ID" value="NZ_CP058649.1"/>
</dbReference>
<reference evidence="1" key="1">
    <citation type="submission" date="2020-07" db="EMBL/GenBank/DDBJ databases">
        <title>Vallitalea pronyensis genome.</title>
        <authorList>
            <person name="Postec A."/>
        </authorList>
    </citation>
    <scope>NUCLEOTIDE SEQUENCE</scope>
    <source>
        <strain evidence="1">FatNI3</strain>
    </source>
</reference>
<evidence type="ECO:0000313" key="2">
    <source>
        <dbReference type="Proteomes" id="UP000683246"/>
    </source>
</evidence>
<dbReference type="AlphaFoldDB" id="A0A8J8SFV3"/>
<keyword evidence="2" id="KW-1185">Reference proteome</keyword>
<sequence length="175" mass="20276">MEEEEDALVLMVKPFLGQDLSADNWRQWIYAVKTLELLKFKFYEEDLPSNYIQLVKNINKNRYMKISSSHNAILNAIIIGGLLTISSCNNEIDHFKKILLDMNSVSHDDDFFLKKRSYATLALHKMGMDELEINQTLKMASGLQLSGGYKAYYKAKIVTCNQLFKYVCLQLINKY</sequence>
<evidence type="ECO:0000313" key="1">
    <source>
        <dbReference type="EMBL" id="QUI21628.1"/>
    </source>
</evidence>
<accession>A0A8J8SFV3</accession>
<dbReference type="Proteomes" id="UP000683246">
    <property type="component" value="Chromosome"/>
</dbReference>
<dbReference type="EMBL" id="CP058649">
    <property type="protein sequence ID" value="QUI21628.1"/>
    <property type="molecule type" value="Genomic_DNA"/>
</dbReference>
<proteinExistence type="predicted"/>
<dbReference type="KEGG" id="vpy:HZI73_04665"/>
<gene>
    <name evidence="1" type="ORF">HZI73_04665</name>
</gene>
<protein>
    <submittedName>
        <fullName evidence="1">Uncharacterized protein</fullName>
    </submittedName>
</protein>